<dbReference type="Pfam" id="PF20179">
    <property type="entry name" value="MSS51_C"/>
    <property type="match status" value="1"/>
</dbReference>
<protein>
    <recommendedName>
        <fullName evidence="1">Mitochondrial splicing suppressor 51-like C-terminal domain-containing protein</fullName>
    </recommendedName>
</protein>
<accession>A0A024URI2</accession>
<dbReference type="RefSeq" id="XP_008862043.1">
    <property type="nucleotide sequence ID" value="XM_008863821.1"/>
</dbReference>
<dbReference type="GeneID" id="20077927"/>
<evidence type="ECO:0000313" key="2">
    <source>
        <dbReference type="EMBL" id="ETW08238.1"/>
    </source>
</evidence>
<dbReference type="PANTHER" id="PTHR28069">
    <property type="entry name" value="GH20023P"/>
    <property type="match status" value="1"/>
</dbReference>
<reference evidence="2" key="1">
    <citation type="submission" date="2013-12" db="EMBL/GenBank/DDBJ databases">
        <title>The Genome Sequence of Aphanomyces invadans NJM9701.</title>
        <authorList>
            <consortium name="The Broad Institute Genomics Platform"/>
            <person name="Russ C."/>
            <person name="Tyler B."/>
            <person name="van West P."/>
            <person name="Dieguez-Uribeondo J."/>
            <person name="Young S.K."/>
            <person name="Zeng Q."/>
            <person name="Gargeya S."/>
            <person name="Fitzgerald M."/>
            <person name="Abouelleil A."/>
            <person name="Alvarado L."/>
            <person name="Chapman S.B."/>
            <person name="Gainer-Dewar J."/>
            <person name="Goldberg J."/>
            <person name="Griggs A."/>
            <person name="Gujja S."/>
            <person name="Hansen M."/>
            <person name="Howarth C."/>
            <person name="Imamovic A."/>
            <person name="Ireland A."/>
            <person name="Larimer J."/>
            <person name="McCowan C."/>
            <person name="Murphy C."/>
            <person name="Pearson M."/>
            <person name="Poon T.W."/>
            <person name="Priest M."/>
            <person name="Roberts A."/>
            <person name="Saif S."/>
            <person name="Shea T."/>
            <person name="Sykes S."/>
            <person name="Wortman J."/>
            <person name="Nusbaum C."/>
            <person name="Birren B."/>
        </authorList>
    </citation>
    <scope>NUCLEOTIDE SEQUENCE [LARGE SCALE GENOMIC DNA]</scope>
    <source>
        <strain evidence="2">NJM9701</strain>
    </source>
</reference>
<proteinExistence type="predicted"/>
<gene>
    <name evidence="2" type="ORF">H310_00877</name>
</gene>
<dbReference type="OrthoDB" id="5282002at2759"/>
<feature type="domain" description="Mitochondrial splicing suppressor 51-like C-terminal" evidence="1">
    <location>
        <begin position="139"/>
        <end position="300"/>
    </location>
</feature>
<name>A0A024URI2_9STRA</name>
<dbReference type="AlphaFoldDB" id="A0A024URI2"/>
<sequence length="319" mass="35157">MAIRTAWHMAVPPHLRWSSVSMVQRRCFGNAAPLNAWNFPCPICGQMKLGHVLTCSPACETKLATDHSDTHDLLLSLRHDLECARSPSVRHLFRTLEALSLSTSTASWSDLLADAGASSSLRDDPAVTRLVSATFSFVMTLRHFLPALLPDVASMEKAHRVYILGARAEATMPRHLWSMLSPWRLDISLIGNHVPVLPSKPHAPSSFTLSFHNGLFHDLNLPSPDAFVLFNPGLGHPALQSLWQPTLIRMLDSKKPLLLTSFCEEDLHRDICAIEGVRGAGGPRLDISENPFGSTKATVDPLNLLARPVHSNRFVCVVH</sequence>
<dbReference type="STRING" id="157072.A0A024URI2"/>
<dbReference type="VEuPathDB" id="FungiDB:H310_00877"/>
<dbReference type="InterPro" id="IPR046824">
    <property type="entry name" value="Mss51-like_C"/>
</dbReference>
<organism evidence="2">
    <name type="scientific">Aphanomyces invadans</name>
    <dbReference type="NCBI Taxonomy" id="157072"/>
    <lineage>
        <taxon>Eukaryota</taxon>
        <taxon>Sar</taxon>
        <taxon>Stramenopiles</taxon>
        <taxon>Oomycota</taxon>
        <taxon>Saprolegniomycetes</taxon>
        <taxon>Saprolegniales</taxon>
        <taxon>Verrucalvaceae</taxon>
        <taxon>Aphanomyces</taxon>
    </lineage>
</organism>
<dbReference type="EMBL" id="KI913953">
    <property type="protein sequence ID" value="ETW08238.1"/>
    <property type="molecule type" value="Genomic_DNA"/>
</dbReference>
<dbReference type="PANTHER" id="PTHR28069:SF1">
    <property type="entry name" value="PROTEIN MSS51, MITOCHONDRIAL"/>
    <property type="match status" value="1"/>
</dbReference>
<evidence type="ECO:0000259" key="1">
    <source>
        <dbReference type="Pfam" id="PF20179"/>
    </source>
</evidence>